<gene>
    <name evidence="6" type="ORF">LIZ82_02145</name>
</gene>
<evidence type="ECO:0000256" key="2">
    <source>
        <dbReference type="ARBA" id="ARBA00023125"/>
    </source>
</evidence>
<proteinExistence type="predicted"/>
<dbReference type="InterPro" id="IPR001647">
    <property type="entry name" value="HTH_TetR"/>
</dbReference>
<dbReference type="AlphaFoldDB" id="A0AAW4ULP7"/>
<evidence type="ECO:0000259" key="5">
    <source>
        <dbReference type="PROSITE" id="PS50977"/>
    </source>
</evidence>
<keyword evidence="1" id="KW-0805">Transcription regulation</keyword>
<dbReference type="Proteomes" id="UP001197741">
    <property type="component" value="Unassembled WGS sequence"/>
</dbReference>
<evidence type="ECO:0000256" key="1">
    <source>
        <dbReference type="ARBA" id="ARBA00023015"/>
    </source>
</evidence>
<dbReference type="GO" id="GO:0003700">
    <property type="term" value="F:DNA-binding transcription factor activity"/>
    <property type="evidence" value="ECO:0007669"/>
    <property type="project" value="TreeGrafter"/>
</dbReference>
<sequence length="185" mass="21267">MNHLATSKEDILAASRELIKENGWTAVSIRAVASRCSVSAGTIYNYYESKADLLGDTIESIWREIFFNPEDEQAFNDVAACISWIYKRLEYGNEQFPGFFSLHSLGFMKDEKTDGKKKMLQTWGHILNGLCDILKNDPKIRPDVFDEQFTEKQFADILFSLILVSMIRQDYNPSSILMLINKTLY</sequence>
<evidence type="ECO:0000313" key="6">
    <source>
        <dbReference type="EMBL" id="MCB6959701.1"/>
    </source>
</evidence>
<dbReference type="RefSeq" id="WP_173850237.1">
    <property type="nucleotide sequence ID" value="NZ_JAAIRZ010000011.1"/>
</dbReference>
<evidence type="ECO:0000256" key="4">
    <source>
        <dbReference type="PROSITE-ProRule" id="PRU00335"/>
    </source>
</evidence>
<dbReference type="InterPro" id="IPR009057">
    <property type="entry name" value="Homeodomain-like_sf"/>
</dbReference>
<dbReference type="PANTHER" id="PTHR30055">
    <property type="entry name" value="HTH-TYPE TRANSCRIPTIONAL REGULATOR RUTR"/>
    <property type="match status" value="1"/>
</dbReference>
<dbReference type="Gene3D" id="1.10.357.10">
    <property type="entry name" value="Tetracycline Repressor, domain 2"/>
    <property type="match status" value="1"/>
</dbReference>
<reference evidence="6" key="1">
    <citation type="submission" date="2021-10" db="EMBL/GenBank/DDBJ databases">
        <title>Collection of gut derived symbiotic bacterial strains cultured from healthy donors.</title>
        <authorList>
            <person name="Lin H."/>
            <person name="Littmann E."/>
            <person name="Kohout C."/>
            <person name="Pamer E.G."/>
        </authorList>
    </citation>
    <scope>NUCLEOTIDE SEQUENCE</scope>
    <source>
        <strain evidence="6">DFI.7.28A</strain>
    </source>
</reference>
<dbReference type="GO" id="GO:0000976">
    <property type="term" value="F:transcription cis-regulatory region binding"/>
    <property type="evidence" value="ECO:0007669"/>
    <property type="project" value="TreeGrafter"/>
</dbReference>
<feature type="domain" description="HTH tetR-type" evidence="5">
    <location>
        <begin position="5"/>
        <end position="65"/>
    </location>
</feature>
<name>A0AAW4ULP7_9FIRM</name>
<protein>
    <submittedName>
        <fullName evidence="6">TetR/AcrR family transcriptional regulator</fullName>
    </submittedName>
</protein>
<keyword evidence="2 4" id="KW-0238">DNA-binding</keyword>
<comment type="caution">
    <text evidence="6">The sequence shown here is derived from an EMBL/GenBank/DDBJ whole genome shotgun (WGS) entry which is preliminary data.</text>
</comment>
<feature type="DNA-binding region" description="H-T-H motif" evidence="4">
    <location>
        <begin position="28"/>
        <end position="47"/>
    </location>
</feature>
<dbReference type="EMBL" id="JAJCJQ010000001">
    <property type="protein sequence ID" value="MCB6959701.1"/>
    <property type="molecule type" value="Genomic_DNA"/>
</dbReference>
<dbReference type="PROSITE" id="PS50977">
    <property type="entry name" value="HTH_TETR_2"/>
    <property type="match status" value="1"/>
</dbReference>
<dbReference type="PANTHER" id="PTHR30055:SF234">
    <property type="entry name" value="HTH-TYPE TRANSCRIPTIONAL REGULATOR BETI"/>
    <property type="match status" value="1"/>
</dbReference>
<evidence type="ECO:0000256" key="3">
    <source>
        <dbReference type="ARBA" id="ARBA00023163"/>
    </source>
</evidence>
<organism evidence="6 7">
    <name type="scientific">Agathobacter rectalis</name>
    <dbReference type="NCBI Taxonomy" id="39491"/>
    <lineage>
        <taxon>Bacteria</taxon>
        <taxon>Bacillati</taxon>
        <taxon>Bacillota</taxon>
        <taxon>Clostridia</taxon>
        <taxon>Lachnospirales</taxon>
        <taxon>Lachnospiraceae</taxon>
        <taxon>Agathobacter</taxon>
    </lineage>
</organism>
<dbReference type="SUPFAM" id="SSF46689">
    <property type="entry name" value="Homeodomain-like"/>
    <property type="match status" value="1"/>
</dbReference>
<keyword evidence="3" id="KW-0804">Transcription</keyword>
<dbReference type="InterPro" id="IPR050109">
    <property type="entry name" value="HTH-type_TetR-like_transc_reg"/>
</dbReference>
<accession>A0AAW4ULP7</accession>
<evidence type="ECO:0000313" key="7">
    <source>
        <dbReference type="Proteomes" id="UP001197741"/>
    </source>
</evidence>
<dbReference type="PRINTS" id="PR00455">
    <property type="entry name" value="HTHTETR"/>
</dbReference>
<dbReference type="Pfam" id="PF00440">
    <property type="entry name" value="TetR_N"/>
    <property type="match status" value="1"/>
</dbReference>